<proteinExistence type="predicted"/>
<evidence type="ECO:0000313" key="1">
    <source>
        <dbReference type="EMBL" id="MBW79552.1"/>
    </source>
</evidence>
<organism evidence="1">
    <name type="scientific">Anopheles darlingi</name>
    <name type="common">Mosquito</name>
    <dbReference type="NCBI Taxonomy" id="43151"/>
    <lineage>
        <taxon>Eukaryota</taxon>
        <taxon>Metazoa</taxon>
        <taxon>Ecdysozoa</taxon>
        <taxon>Arthropoda</taxon>
        <taxon>Hexapoda</taxon>
        <taxon>Insecta</taxon>
        <taxon>Pterygota</taxon>
        <taxon>Neoptera</taxon>
        <taxon>Endopterygota</taxon>
        <taxon>Diptera</taxon>
        <taxon>Nematocera</taxon>
        <taxon>Culicoidea</taxon>
        <taxon>Culicidae</taxon>
        <taxon>Anophelinae</taxon>
        <taxon>Anopheles</taxon>
    </lineage>
</organism>
<name>A0A2M4DPS5_ANODA</name>
<sequence>MVLCSCSLIAWYLLTAIVSYVVAHIIQVVLGKHHPVKSRSIDRPDSATKDRPIAVPLKALFEFRSIITIMR</sequence>
<reference evidence="1" key="1">
    <citation type="submission" date="2018-01" db="EMBL/GenBank/DDBJ databases">
        <title>An insight into the sialome of Amazonian anophelines.</title>
        <authorList>
            <person name="Ribeiro J.M."/>
            <person name="Scarpassa V."/>
            <person name="Calvo E."/>
        </authorList>
    </citation>
    <scope>NUCLEOTIDE SEQUENCE</scope>
</reference>
<dbReference type="AlphaFoldDB" id="A0A2M4DPS5"/>
<dbReference type="EMBL" id="GGFL01015374">
    <property type="protein sequence ID" value="MBW79552.1"/>
    <property type="molecule type" value="Transcribed_RNA"/>
</dbReference>
<accession>A0A2M4DPS5</accession>
<protein>
    <submittedName>
        <fullName evidence="1">Putative secreted protein</fullName>
    </submittedName>
</protein>